<feature type="region of interest" description="Disordered" evidence="8">
    <location>
        <begin position="1"/>
        <end position="27"/>
    </location>
</feature>
<keyword evidence="5 9" id="KW-1133">Transmembrane helix</keyword>
<keyword evidence="7" id="KW-0915">Sodium</keyword>
<feature type="transmembrane region" description="Helical" evidence="9">
    <location>
        <begin position="363"/>
        <end position="385"/>
    </location>
</feature>
<dbReference type="GO" id="GO:0005886">
    <property type="term" value="C:plasma membrane"/>
    <property type="evidence" value="ECO:0007669"/>
    <property type="project" value="TreeGrafter"/>
</dbReference>
<feature type="transmembrane region" description="Helical" evidence="9">
    <location>
        <begin position="73"/>
        <end position="92"/>
    </location>
</feature>
<dbReference type="GO" id="GO:0046872">
    <property type="term" value="F:metal ion binding"/>
    <property type="evidence" value="ECO:0007669"/>
    <property type="project" value="UniProtKB-KW"/>
</dbReference>
<sequence length="654" mass="73841">MNGAYDSPENSEAEKTCRSSEDPEEHQRSYELRVQKERWPNTFEGLAAAASYVIGIGNIWFFPFLCAKHGGSAFFIPYVAAYVLVGIPMMYIEMALGQYTSMNPFTLFDRLCNGLSGIAPAMFCIILYRSLYFSGILSDTLLFGIVSFSGLFDKVLWYSCEYLGHPYLNGEALAEICFDLGVSDKCQKEIIGNQTHRDFRAALKTVVRENVSMGCQPFLNAMGTENGRIASHNMFLQANYFKPGFIMGDLDWPSLGNFLTLLFVWIITGVLCTTGLRTLGKASYFFSIAPLLFICFMFFKSFTYESSLVGMEHFLVPKLDELLNFGVWSDAVTLVLFSLSVGDGGLMKIAMHNKFNNDVMRDVFLVAALDLGASLLCGMTFFGLLGELGRLLYPEDAPDQQFQQLLLDGQVVAFTAFPEIVARETLGWLQNAVFYMTVFIVVLQSMVTSMDVLATSIIDTSGIERYGPGHFYLVTKLCLFGFLCSIFFILPSGIYLITLFKIFSMFPLTVVCLVEVIAVSYIYGFRRFASNIQTMMGGGKWRLYLLWWVNWLFLTPLFLMVSLIFKIVDLFVERLKNRPVILGFMFPQYLEYIGFFIAATVIIWIPIVILLKLWAAHKSSIPLWTVLTCDSYWGPAESGNREASRAHERAHRVL</sequence>
<keyword evidence="3 9" id="KW-0812">Transmembrane</keyword>
<feature type="transmembrane region" description="Helical" evidence="9">
    <location>
        <begin position="46"/>
        <end position="66"/>
    </location>
</feature>
<keyword evidence="11" id="KW-1185">Reference proteome</keyword>
<evidence type="ECO:0000256" key="3">
    <source>
        <dbReference type="ARBA" id="ARBA00022692"/>
    </source>
</evidence>
<name>A0A4U5MQR7_STECR</name>
<evidence type="ECO:0000256" key="6">
    <source>
        <dbReference type="ARBA" id="ARBA00023136"/>
    </source>
</evidence>
<feature type="binding site" evidence="7">
    <location>
        <position position="445"/>
    </location>
    <ligand>
        <name>Na(+)</name>
        <dbReference type="ChEBI" id="CHEBI:29101"/>
        <label>1</label>
    </ligand>
</feature>
<evidence type="ECO:0000256" key="9">
    <source>
        <dbReference type="SAM" id="Phobius"/>
    </source>
</evidence>
<evidence type="ECO:0000256" key="2">
    <source>
        <dbReference type="ARBA" id="ARBA00022448"/>
    </source>
</evidence>
<feature type="transmembrane region" description="Helical" evidence="9">
    <location>
        <begin position="107"/>
        <end position="128"/>
    </location>
</feature>
<comment type="subcellular location">
    <subcellularLocation>
        <location evidence="1">Membrane</location>
        <topology evidence="1">Multi-pass membrane protein</topology>
    </subcellularLocation>
</comment>
<dbReference type="EMBL" id="AZBU02000006">
    <property type="protein sequence ID" value="TKR71990.1"/>
    <property type="molecule type" value="Genomic_DNA"/>
</dbReference>
<dbReference type="STRING" id="34508.A0A4U5MQR7"/>
<protein>
    <recommendedName>
        <fullName evidence="12">Transporter</fullName>
    </recommendedName>
</protein>
<dbReference type="PANTHER" id="PTHR11616">
    <property type="entry name" value="SODIUM/CHLORIDE DEPENDENT TRANSPORTER"/>
    <property type="match status" value="1"/>
</dbReference>
<reference evidence="10 11" key="1">
    <citation type="journal article" date="2015" name="Genome Biol.">
        <title>Comparative genomics of Steinernema reveals deeply conserved gene regulatory networks.</title>
        <authorList>
            <person name="Dillman A.R."/>
            <person name="Macchietto M."/>
            <person name="Porter C.F."/>
            <person name="Rogers A."/>
            <person name="Williams B."/>
            <person name="Antoshechkin I."/>
            <person name="Lee M.M."/>
            <person name="Goodwin Z."/>
            <person name="Lu X."/>
            <person name="Lewis E.E."/>
            <person name="Goodrich-Blair H."/>
            <person name="Stock S.P."/>
            <person name="Adams B.J."/>
            <person name="Sternberg P.W."/>
            <person name="Mortazavi A."/>
        </authorList>
    </citation>
    <scope>NUCLEOTIDE SEQUENCE [LARGE SCALE GENOMIC DNA]</scope>
    <source>
        <strain evidence="10 11">ALL</strain>
    </source>
</reference>
<evidence type="ECO:0000256" key="7">
    <source>
        <dbReference type="PIRSR" id="PIRSR600175-1"/>
    </source>
</evidence>
<proteinExistence type="predicted"/>
<feature type="transmembrane region" description="Helical" evidence="9">
    <location>
        <begin position="322"/>
        <end position="342"/>
    </location>
</feature>
<feature type="transmembrane region" description="Helical" evidence="9">
    <location>
        <begin position="140"/>
        <end position="159"/>
    </location>
</feature>
<comment type="caution">
    <text evidence="10">The sequence shown here is derived from an EMBL/GenBank/DDBJ whole genome shotgun (WGS) entry which is preliminary data.</text>
</comment>
<feature type="transmembrane region" description="Helical" evidence="9">
    <location>
        <begin position="502"/>
        <end position="524"/>
    </location>
</feature>
<feature type="transmembrane region" description="Helical" evidence="9">
    <location>
        <begin position="433"/>
        <end position="458"/>
    </location>
</feature>
<feature type="transmembrane region" description="Helical" evidence="9">
    <location>
        <begin position="283"/>
        <end position="302"/>
    </location>
</feature>
<feature type="transmembrane region" description="Helical" evidence="9">
    <location>
        <begin position="255"/>
        <end position="276"/>
    </location>
</feature>
<dbReference type="Pfam" id="PF00209">
    <property type="entry name" value="SNF"/>
    <property type="match status" value="1"/>
</dbReference>
<dbReference type="InterPro" id="IPR037272">
    <property type="entry name" value="SNS_sf"/>
</dbReference>
<feature type="transmembrane region" description="Helical" evidence="9">
    <location>
        <begin position="470"/>
        <end position="490"/>
    </location>
</feature>
<feature type="compositionally biased region" description="Basic and acidic residues" evidence="8">
    <location>
        <begin position="12"/>
        <end position="27"/>
    </location>
</feature>
<evidence type="ECO:0000313" key="10">
    <source>
        <dbReference type="EMBL" id="TKR71990.1"/>
    </source>
</evidence>
<keyword evidence="2" id="KW-0813">Transport</keyword>
<keyword evidence="4" id="KW-0769">Symport</keyword>
<dbReference type="AlphaFoldDB" id="A0A4U5MQR7"/>
<evidence type="ECO:0000313" key="11">
    <source>
        <dbReference type="Proteomes" id="UP000298663"/>
    </source>
</evidence>
<dbReference type="PANTHER" id="PTHR11616:SF241">
    <property type="entry name" value="SODIUM- AND CHLORIDE-DEPENDENT GLYCINE TRANSPORTER 2"/>
    <property type="match status" value="1"/>
</dbReference>
<evidence type="ECO:0000256" key="8">
    <source>
        <dbReference type="SAM" id="MobiDB-lite"/>
    </source>
</evidence>
<dbReference type="GO" id="GO:0005283">
    <property type="term" value="F:amino acid:sodium symporter activity"/>
    <property type="evidence" value="ECO:0007669"/>
    <property type="project" value="TreeGrafter"/>
</dbReference>
<dbReference type="PROSITE" id="PS50267">
    <property type="entry name" value="NA_NEUROTRAN_SYMP_3"/>
    <property type="match status" value="1"/>
</dbReference>
<feature type="binding site" evidence="7">
    <location>
        <position position="338"/>
    </location>
    <ligand>
        <name>Na(+)</name>
        <dbReference type="ChEBI" id="CHEBI:29101"/>
        <label>1</label>
    </ligand>
</feature>
<dbReference type="GO" id="GO:0089718">
    <property type="term" value="P:amino acid import across plasma membrane"/>
    <property type="evidence" value="ECO:0007669"/>
    <property type="project" value="TreeGrafter"/>
</dbReference>
<feature type="transmembrane region" description="Helical" evidence="9">
    <location>
        <begin position="545"/>
        <end position="572"/>
    </location>
</feature>
<dbReference type="PRINTS" id="PR00176">
    <property type="entry name" value="NANEUSMPORT"/>
</dbReference>
<reference evidence="10 11" key="2">
    <citation type="journal article" date="2019" name="G3 (Bethesda)">
        <title>Hybrid Assembly of the Genome of the Entomopathogenic Nematode Steinernema carpocapsae Identifies the X-Chromosome.</title>
        <authorList>
            <person name="Serra L."/>
            <person name="Macchietto M."/>
            <person name="Macias-Munoz A."/>
            <person name="McGill C.J."/>
            <person name="Rodriguez I.M."/>
            <person name="Rodriguez B."/>
            <person name="Murad R."/>
            <person name="Mortazavi A."/>
        </authorList>
    </citation>
    <scope>NUCLEOTIDE SEQUENCE [LARGE SCALE GENOMIC DNA]</scope>
    <source>
        <strain evidence="10 11">ALL</strain>
    </source>
</reference>
<dbReference type="InterPro" id="IPR000175">
    <property type="entry name" value="Na/ntran_symport"/>
</dbReference>
<evidence type="ECO:0000256" key="4">
    <source>
        <dbReference type="ARBA" id="ARBA00022847"/>
    </source>
</evidence>
<keyword evidence="7" id="KW-0479">Metal-binding</keyword>
<organism evidence="10 11">
    <name type="scientific">Steinernema carpocapsae</name>
    <name type="common">Entomopathogenic nematode</name>
    <dbReference type="NCBI Taxonomy" id="34508"/>
    <lineage>
        <taxon>Eukaryota</taxon>
        <taxon>Metazoa</taxon>
        <taxon>Ecdysozoa</taxon>
        <taxon>Nematoda</taxon>
        <taxon>Chromadorea</taxon>
        <taxon>Rhabditida</taxon>
        <taxon>Tylenchina</taxon>
        <taxon>Panagrolaimomorpha</taxon>
        <taxon>Strongyloidoidea</taxon>
        <taxon>Steinernematidae</taxon>
        <taxon>Steinernema</taxon>
    </lineage>
</organism>
<dbReference type="OrthoDB" id="5778713at2759"/>
<accession>A0A4U5MQR7</accession>
<dbReference type="Proteomes" id="UP000298663">
    <property type="component" value="Unassembled WGS sequence"/>
</dbReference>
<feature type="transmembrane region" description="Helical" evidence="9">
    <location>
        <begin position="592"/>
        <end position="614"/>
    </location>
</feature>
<feature type="binding site" evidence="7">
    <location>
        <position position="58"/>
    </location>
    <ligand>
        <name>Na(+)</name>
        <dbReference type="ChEBI" id="CHEBI:29101"/>
        <label>1</label>
    </ligand>
</feature>
<gene>
    <name evidence="10" type="ORF">L596_019516</name>
</gene>
<dbReference type="SUPFAM" id="SSF161070">
    <property type="entry name" value="SNF-like"/>
    <property type="match status" value="1"/>
</dbReference>
<evidence type="ECO:0000256" key="1">
    <source>
        <dbReference type="ARBA" id="ARBA00004141"/>
    </source>
</evidence>
<evidence type="ECO:0008006" key="12">
    <source>
        <dbReference type="Google" id="ProtNLM"/>
    </source>
</evidence>
<evidence type="ECO:0000256" key="5">
    <source>
        <dbReference type="ARBA" id="ARBA00022989"/>
    </source>
</evidence>
<keyword evidence="6 9" id="KW-0472">Membrane</keyword>